<dbReference type="Proteomes" id="UP000247540">
    <property type="component" value="Unassembled WGS sequence"/>
</dbReference>
<gene>
    <name evidence="2" type="ORF">DFQ15_101148</name>
</gene>
<accession>A0A318SMG6</accession>
<dbReference type="NCBIfam" id="TIGR01539">
    <property type="entry name" value="portal_lambda"/>
    <property type="match status" value="1"/>
</dbReference>
<comment type="caution">
    <text evidence="2">The sequence shown here is derived from an EMBL/GenBank/DDBJ whole genome shotgun (WGS) entry which is preliminary data.</text>
</comment>
<dbReference type="GO" id="GO:0005198">
    <property type="term" value="F:structural molecule activity"/>
    <property type="evidence" value="ECO:0007669"/>
    <property type="project" value="InterPro"/>
</dbReference>
<protein>
    <submittedName>
        <fullName evidence="2">Lambda family phage portal protein</fullName>
    </submittedName>
</protein>
<dbReference type="InterPro" id="IPR006429">
    <property type="entry name" value="Phage_lambda_portal"/>
</dbReference>
<dbReference type="EMBL" id="QJTC01000001">
    <property type="protein sequence ID" value="PYE79828.1"/>
    <property type="molecule type" value="Genomic_DNA"/>
</dbReference>
<feature type="compositionally biased region" description="Low complexity" evidence="1">
    <location>
        <begin position="518"/>
        <end position="533"/>
    </location>
</feature>
<feature type="region of interest" description="Disordered" evidence="1">
    <location>
        <begin position="518"/>
        <end position="541"/>
    </location>
</feature>
<dbReference type="OrthoDB" id="622132at2"/>
<evidence type="ECO:0000256" key="1">
    <source>
        <dbReference type="SAM" id="MobiDB-lite"/>
    </source>
</evidence>
<keyword evidence="3" id="KW-1185">Reference proteome</keyword>
<reference evidence="2 3" key="1">
    <citation type="submission" date="2018-06" db="EMBL/GenBank/DDBJ databases">
        <title>Genomic Encyclopedia of Type Strains, Phase III (KMG-III): the genomes of soil and plant-associated and newly described type strains.</title>
        <authorList>
            <person name="Whitman W."/>
        </authorList>
    </citation>
    <scope>NUCLEOTIDE SEQUENCE [LARGE SCALE GENOMIC DNA]</scope>
    <source>
        <strain evidence="2 3">CECT 7646</strain>
    </source>
</reference>
<evidence type="ECO:0000313" key="3">
    <source>
        <dbReference type="Proteomes" id="UP000247540"/>
    </source>
</evidence>
<sequence length="541" mass="58614">MQQNMIDRAIGAVAPAWAAERLKARARIEVLGSMPALSALSGDNAPGASGTLGAPASRRWWNPLARSARADTLRQLPSQRAQSRDLAATNPIAVGAINTNIDRVVGTGLALSAQPNRAVLGWSVEQALEWKGLVQREFSLFADSTESDITQTLNYYQQQALVLRAVLESGDAFTLLPDGERTPTQPYALRIQVLEADRVGNPLSQLDTPRIADGVETDQHGAPARYFLYDQHPGGWLPGQGGTRFAGQWIDRVGSSGRRRMLHHYRKLRPEMPRGVPYLAPIIDCLKQIARYTEGEIMAAVVTAYLTVLIETPNAAGAPVFGAEKGEGALGNEIGLAPGAIVDLAPGEKPHIVNPGRPNPNFEPFILAVIKQMGMGLGLPYELLLKQFNSSYSASKAALLDAWVYFRSVRTWLSLSFCQPVFETWLAEAVAIGRVPAPGFFADPLVRWAYTRAAWPGDSMGSINPKDEVAAYVAAIDARLMTRERAEWELWGTDFNDTFDQKEAEQRRLKAADMLPVPKAGAAAAQPTETAPANGDSGAQA</sequence>
<dbReference type="GO" id="GO:0019068">
    <property type="term" value="P:virion assembly"/>
    <property type="evidence" value="ECO:0007669"/>
    <property type="project" value="InterPro"/>
</dbReference>
<evidence type="ECO:0000313" key="2">
    <source>
        <dbReference type="EMBL" id="PYE79828.1"/>
    </source>
</evidence>
<proteinExistence type="predicted"/>
<dbReference type="AlphaFoldDB" id="A0A318SMG6"/>
<name>A0A318SMG6_9BURK</name>
<dbReference type="Pfam" id="PF05136">
    <property type="entry name" value="Phage_portal_2"/>
    <property type="match status" value="1"/>
</dbReference>
<organism evidence="2 3">
    <name type="scientific">Xylophilus ampelinus</name>
    <dbReference type="NCBI Taxonomy" id="54067"/>
    <lineage>
        <taxon>Bacteria</taxon>
        <taxon>Pseudomonadati</taxon>
        <taxon>Pseudomonadota</taxon>
        <taxon>Betaproteobacteria</taxon>
        <taxon>Burkholderiales</taxon>
        <taxon>Xylophilus</taxon>
    </lineage>
</organism>